<gene>
    <name evidence="2" type="ORF">O181_107509</name>
</gene>
<protein>
    <submittedName>
        <fullName evidence="2">Uncharacterized protein</fullName>
    </submittedName>
</protein>
<evidence type="ECO:0000256" key="1">
    <source>
        <dbReference type="SAM" id="MobiDB-lite"/>
    </source>
</evidence>
<dbReference type="OrthoDB" id="2506710at2759"/>
<reference evidence="2" key="1">
    <citation type="submission" date="2021-03" db="EMBL/GenBank/DDBJ databases">
        <title>Draft genome sequence of rust myrtle Austropuccinia psidii MF-1, a brazilian biotype.</title>
        <authorList>
            <person name="Quecine M.C."/>
            <person name="Pachon D.M.R."/>
            <person name="Bonatelli M.L."/>
            <person name="Correr F.H."/>
            <person name="Franceschini L.M."/>
            <person name="Leite T.F."/>
            <person name="Margarido G.R.A."/>
            <person name="Almeida C.A."/>
            <person name="Ferrarezi J.A."/>
            <person name="Labate C.A."/>
        </authorList>
    </citation>
    <scope>NUCLEOTIDE SEQUENCE</scope>
    <source>
        <strain evidence="2">MF-1</strain>
    </source>
</reference>
<dbReference type="EMBL" id="AVOT02081443">
    <property type="protein sequence ID" value="MBW0567794.1"/>
    <property type="molecule type" value="Genomic_DNA"/>
</dbReference>
<feature type="region of interest" description="Disordered" evidence="1">
    <location>
        <begin position="195"/>
        <end position="214"/>
    </location>
</feature>
<accession>A0A9Q3JT80</accession>
<keyword evidence="3" id="KW-1185">Reference proteome</keyword>
<proteinExistence type="predicted"/>
<organism evidence="2 3">
    <name type="scientific">Austropuccinia psidii MF-1</name>
    <dbReference type="NCBI Taxonomy" id="1389203"/>
    <lineage>
        <taxon>Eukaryota</taxon>
        <taxon>Fungi</taxon>
        <taxon>Dikarya</taxon>
        <taxon>Basidiomycota</taxon>
        <taxon>Pucciniomycotina</taxon>
        <taxon>Pucciniomycetes</taxon>
        <taxon>Pucciniales</taxon>
        <taxon>Sphaerophragmiaceae</taxon>
        <taxon>Austropuccinia</taxon>
    </lineage>
</organism>
<dbReference type="Proteomes" id="UP000765509">
    <property type="component" value="Unassembled WGS sequence"/>
</dbReference>
<name>A0A9Q3JT80_9BASI</name>
<sequence>MTSNADVDTACNFKDIPRLEEWPTFSDEGGYNHMEFMKTIDIFKEEFNIPDEYISAILHSLFTKSEKKWYHKMRQDHGKYSWPWWKEKINSKWANDSCRFKMENPFEDAIFNIERDSSMSWLLKQKDRLTALHPEMSEKMVHKRILIKCGGDLDHAITSRFIEPFSTEDHINAMEDITTRTKIGRNWYKSPIFNKASGKPISKPNKPQDRFPLK</sequence>
<comment type="caution">
    <text evidence="2">The sequence shown here is derived from an EMBL/GenBank/DDBJ whole genome shotgun (WGS) entry which is preliminary data.</text>
</comment>
<dbReference type="AlphaFoldDB" id="A0A9Q3JT80"/>
<dbReference type="CDD" id="cd14279">
    <property type="entry name" value="CUE"/>
    <property type="match status" value="1"/>
</dbReference>
<evidence type="ECO:0000313" key="3">
    <source>
        <dbReference type="Proteomes" id="UP000765509"/>
    </source>
</evidence>
<evidence type="ECO:0000313" key="2">
    <source>
        <dbReference type="EMBL" id="MBW0567794.1"/>
    </source>
</evidence>